<accession>A0A9Q1FQW0</accession>
<evidence type="ECO:0000313" key="9">
    <source>
        <dbReference type="EMBL" id="KAJ8364404.1"/>
    </source>
</evidence>
<comment type="subcellular location">
    <subcellularLocation>
        <location evidence="2">Nucleus</location>
    </subcellularLocation>
</comment>
<keyword evidence="6" id="KW-0378">Hydrolase</keyword>
<dbReference type="GO" id="GO:0046872">
    <property type="term" value="F:metal ion binding"/>
    <property type="evidence" value="ECO:0007669"/>
    <property type="project" value="UniProtKB-KW"/>
</dbReference>
<comment type="cofactor">
    <cofactor evidence="1">
        <name>a divalent metal cation</name>
        <dbReference type="ChEBI" id="CHEBI:60240"/>
    </cofactor>
</comment>
<comment type="similarity">
    <text evidence="3">Belongs to the HARBI1 family.</text>
</comment>
<organism evidence="9 10">
    <name type="scientific">Synaphobranchus kaupii</name>
    <name type="common">Kaup's arrowtooth eel</name>
    <dbReference type="NCBI Taxonomy" id="118154"/>
    <lineage>
        <taxon>Eukaryota</taxon>
        <taxon>Metazoa</taxon>
        <taxon>Chordata</taxon>
        <taxon>Craniata</taxon>
        <taxon>Vertebrata</taxon>
        <taxon>Euteleostomi</taxon>
        <taxon>Actinopterygii</taxon>
        <taxon>Neopterygii</taxon>
        <taxon>Teleostei</taxon>
        <taxon>Anguilliformes</taxon>
        <taxon>Synaphobranchidae</taxon>
        <taxon>Synaphobranchus</taxon>
    </lineage>
</organism>
<dbReference type="GO" id="GO:0005634">
    <property type="term" value="C:nucleus"/>
    <property type="evidence" value="ECO:0007669"/>
    <property type="project" value="UniProtKB-SubCell"/>
</dbReference>
<dbReference type="PANTHER" id="PTHR22930:SF269">
    <property type="entry name" value="NUCLEASE HARBI1-LIKE PROTEIN"/>
    <property type="match status" value="1"/>
</dbReference>
<keyword evidence="4" id="KW-0540">Nuclease</keyword>
<proteinExistence type="inferred from homology"/>
<evidence type="ECO:0000256" key="4">
    <source>
        <dbReference type="ARBA" id="ARBA00022722"/>
    </source>
</evidence>
<evidence type="ECO:0000259" key="8">
    <source>
        <dbReference type="Pfam" id="PF13359"/>
    </source>
</evidence>
<evidence type="ECO:0000256" key="7">
    <source>
        <dbReference type="ARBA" id="ARBA00023242"/>
    </source>
</evidence>
<dbReference type="Proteomes" id="UP001152622">
    <property type="component" value="Chromosome 4"/>
</dbReference>
<dbReference type="Pfam" id="PF13359">
    <property type="entry name" value="DDE_Tnp_4"/>
    <property type="match status" value="1"/>
</dbReference>
<dbReference type="EMBL" id="JAINUF010000004">
    <property type="protein sequence ID" value="KAJ8364404.1"/>
    <property type="molecule type" value="Genomic_DNA"/>
</dbReference>
<dbReference type="GO" id="GO:0004518">
    <property type="term" value="F:nuclease activity"/>
    <property type="evidence" value="ECO:0007669"/>
    <property type="project" value="UniProtKB-KW"/>
</dbReference>
<evidence type="ECO:0000256" key="6">
    <source>
        <dbReference type="ARBA" id="ARBA00022801"/>
    </source>
</evidence>
<evidence type="ECO:0000256" key="5">
    <source>
        <dbReference type="ARBA" id="ARBA00022723"/>
    </source>
</evidence>
<evidence type="ECO:0000313" key="10">
    <source>
        <dbReference type="Proteomes" id="UP001152622"/>
    </source>
</evidence>
<dbReference type="OrthoDB" id="10061326at2759"/>
<evidence type="ECO:0000256" key="1">
    <source>
        <dbReference type="ARBA" id="ARBA00001968"/>
    </source>
</evidence>
<keyword evidence="7" id="KW-0539">Nucleus</keyword>
<dbReference type="GO" id="GO:0016787">
    <property type="term" value="F:hydrolase activity"/>
    <property type="evidence" value="ECO:0007669"/>
    <property type="project" value="UniProtKB-KW"/>
</dbReference>
<keyword evidence="10" id="KW-1185">Reference proteome</keyword>
<gene>
    <name evidence="9" type="ORF">SKAU_G00132350</name>
</gene>
<sequence>MSKMLPTRKRKALCAFILLDHLENELEEETVKRQKKQFWVRSWLLKRQEKGCFHTLLDELHHEDPTHYRSWLRLDEDCFKQLLDMVTPLIKREDTVMREAISPAERLAVTLRYLATGETFSSLSYSRISRQAISEIVLEVCKAIYTVLKGNFLKIPSTEEEWHTIAKRFEDVWQFPKCIGALDGKHVVVQSPDNSSSYYHNYKGTDSIVLMALVDADLQFVYVDVGTNGRVSDGGVWNKTTLCQALMGNKLHIPPPSPLPGRIKPVPFVVVADAAFSLKNHLMKPYPENQLNSESRVFNYRLSRARRCVENAFGVLANRMRVFRAPIALSPKKVEHIVLASTALHNFLRRQKTGRALYTPVTLTDREDLGTGDVLPGEWRAEPAPSSMVQLRATGSNNYATNAKAVREEFRDYFSTNGVVSWQQMFH</sequence>
<name>A0A9Q1FQW0_SYNKA</name>
<reference evidence="9" key="1">
    <citation type="journal article" date="2023" name="Science">
        <title>Genome structures resolve the early diversification of teleost fishes.</title>
        <authorList>
            <person name="Parey E."/>
            <person name="Louis A."/>
            <person name="Montfort J."/>
            <person name="Bouchez O."/>
            <person name="Roques C."/>
            <person name="Iampietro C."/>
            <person name="Lluch J."/>
            <person name="Castinel A."/>
            <person name="Donnadieu C."/>
            <person name="Desvignes T."/>
            <person name="Floi Bucao C."/>
            <person name="Jouanno E."/>
            <person name="Wen M."/>
            <person name="Mejri S."/>
            <person name="Dirks R."/>
            <person name="Jansen H."/>
            <person name="Henkel C."/>
            <person name="Chen W.J."/>
            <person name="Zahm M."/>
            <person name="Cabau C."/>
            <person name="Klopp C."/>
            <person name="Thompson A.W."/>
            <person name="Robinson-Rechavi M."/>
            <person name="Braasch I."/>
            <person name="Lecointre G."/>
            <person name="Bobe J."/>
            <person name="Postlethwait J.H."/>
            <person name="Berthelot C."/>
            <person name="Roest Crollius H."/>
            <person name="Guiguen Y."/>
        </authorList>
    </citation>
    <scope>NUCLEOTIDE SEQUENCE</scope>
    <source>
        <strain evidence="9">WJC10195</strain>
    </source>
</reference>
<dbReference type="InterPro" id="IPR045249">
    <property type="entry name" value="HARBI1-like"/>
</dbReference>
<dbReference type="AlphaFoldDB" id="A0A9Q1FQW0"/>
<keyword evidence="5" id="KW-0479">Metal-binding</keyword>
<dbReference type="PANTHER" id="PTHR22930">
    <property type="match status" value="1"/>
</dbReference>
<dbReference type="InterPro" id="IPR027806">
    <property type="entry name" value="HARBI1_dom"/>
</dbReference>
<evidence type="ECO:0000256" key="2">
    <source>
        <dbReference type="ARBA" id="ARBA00004123"/>
    </source>
</evidence>
<evidence type="ECO:0000256" key="3">
    <source>
        <dbReference type="ARBA" id="ARBA00006958"/>
    </source>
</evidence>
<feature type="domain" description="DDE Tnp4" evidence="8">
    <location>
        <begin position="182"/>
        <end position="346"/>
    </location>
</feature>
<protein>
    <recommendedName>
        <fullName evidence="8">DDE Tnp4 domain-containing protein</fullName>
    </recommendedName>
</protein>
<comment type="caution">
    <text evidence="9">The sequence shown here is derived from an EMBL/GenBank/DDBJ whole genome shotgun (WGS) entry which is preliminary data.</text>
</comment>